<evidence type="ECO:0000313" key="2">
    <source>
        <dbReference type="Proteomes" id="UP000831460"/>
    </source>
</evidence>
<accession>A0ABY4BU27</accession>
<dbReference type="EMBL" id="CP094532">
    <property type="protein sequence ID" value="UOE41356.1"/>
    <property type="molecule type" value="Genomic_DNA"/>
</dbReference>
<proteinExistence type="predicted"/>
<evidence type="ECO:0008006" key="3">
    <source>
        <dbReference type="Google" id="ProtNLM"/>
    </source>
</evidence>
<gene>
    <name evidence="1" type="ORF">MTP09_01545</name>
</gene>
<name>A0ABY4BU27_9FLAO</name>
<dbReference type="RefSeq" id="WP_243550002.1">
    <property type="nucleotide sequence ID" value="NZ_CP094532.1"/>
</dbReference>
<organism evidence="1 2">
    <name type="scientific">Chryseobacterium suipulveris</name>
    <dbReference type="NCBI Taxonomy" id="2929800"/>
    <lineage>
        <taxon>Bacteria</taxon>
        <taxon>Pseudomonadati</taxon>
        <taxon>Bacteroidota</taxon>
        <taxon>Flavobacteriia</taxon>
        <taxon>Flavobacteriales</taxon>
        <taxon>Weeksellaceae</taxon>
        <taxon>Chryseobacterium group</taxon>
        <taxon>Chryseobacterium</taxon>
    </lineage>
</organism>
<evidence type="ECO:0000313" key="1">
    <source>
        <dbReference type="EMBL" id="UOE41356.1"/>
    </source>
</evidence>
<dbReference type="Proteomes" id="UP000831460">
    <property type="component" value="Chromosome"/>
</dbReference>
<sequence>MKKIWNIVVLVIFVNFMALPSISAVFDLDIPQTNIIVSEEETHSSSFSVYEKTIPKTLDVHDFIKFFESVSNQGKFEPFDDSIHLNHYLTIFPPPPEI</sequence>
<protein>
    <recommendedName>
        <fullName evidence="3">Beta-lactamase-inhibitor-like PepSY-like domain-containing protein</fullName>
    </recommendedName>
</protein>
<keyword evidence="2" id="KW-1185">Reference proteome</keyword>
<reference evidence="1 2" key="1">
    <citation type="submission" date="2022-03" db="EMBL/GenBank/DDBJ databases">
        <title>Chryseobacterium sp. isolated from particulate matters in swine house.</title>
        <authorList>
            <person name="Won M."/>
            <person name="Kim S.-J."/>
            <person name="Kwon S.-W."/>
        </authorList>
    </citation>
    <scope>NUCLEOTIDE SEQUENCE [LARGE SCALE GENOMIC DNA]</scope>
    <source>
        <strain evidence="1 2">SC2-2</strain>
    </source>
</reference>